<name>A3MXW6_PYRCJ</name>
<feature type="domain" description="ASCH" evidence="1">
    <location>
        <begin position="11"/>
        <end position="109"/>
    </location>
</feature>
<dbReference type="CDD" id="cd06552">
    <property type="entry name" value="ASCH_yqfb_like"/>
    <property type="match status" value="1"/>
</dbReference>
<dbReference type="PANTHER" id="PTHR42250">
    <property type="entry name" value="ASCH DOMAIN-CONTAINING PROTEIN"/>
    <property type="match status" value="1"/>
</dbReference>
<sequence>MGREVDIGPFVRFKEKYLESVLSGRKRVTVRYGVVKPRLSLIYIVCCDKIYAEALITRVYYTELGKLGEEVVEAEGFTSREELINELREIYGEVGDRDVVTVIYFTVVRKYDKPVPLKRLNKAHF</sequence>
<evidence type="ECO:0000313" key="3">
    <source>
        <dbReference type="Proteomes" id="UP000001431"/>
    </source>
</evidence>
<protein>
    <recommendedName>
        <fullName evidence="1">ASCH domain-containing protein</fullName>
    </recommendedName>
</protein>
<dbReference type="STRING" id="410359.Pcal_2068"/>
<dbReference type="Pfam" id="PF04266">
    <property type="entry name" value="ASCH"/>
    <property type="match status" value="1"/>
</dbReference>
<dbReference type="InterPro" id="IPR015947">
    <property type="entry name" value="PUA-like_sf"/>
</dbReference>
<dbReference type="HOGENOM" id="CLU_2010178_0_0_2"/>
<dbReference type="EMBL" id="CP000561">
    <property type="protein sequence ID" value="ABO09483.1"/>
    <property type="molecule type" value="Genomic_DNA"/>
</dbReference>
<dbReference type="AlphaFoldDB" id="A3MXW6"/>
<dbReference type="GeneID" id="4910243"/>
<keyword evidence="3" id="KW-1185">Reference proteome</keyword>
<evidence type="ECO:0000259" key="1">
    <source>
        <dbReference type="SMART" id="SM01022"/>
    </source>
</evidence>
<dbReference type="PANTHER" id="PTHR42250:SF1">
    <property type="entry name" value="ASCH DOMAIN-CONTAINING PROTEIN"/>
    <property type="match status" value="1"/>
</dbReference>
<dbReference type="Gene3D" id="2.30.130.30">
    <property type="entry name" value="Hypothetical protein"/>
    <property type="match status" value="1"/>
</dbReference>
<gene>
    <name evidence="2" type="ordered locus">Pcal_2068</name>
</gene>
<dbReference type="SUPFAM" id="SSF88697">
    <property type="entry name" value="PUA domain-like"/>
    <property type="match status" value="1"/>
</dbReference>
<dbReference type="InterPro" id="IPR007374">
    <property type="entry name" value="ASCH_domain"/>
</dbReference>
<dbReference type="Proteomes" id="UP000001431">
    <property type="component" value="Chromosome"/>
</dbReference>
<organism evidence="2 3">
    <name type="scientific">Pyrobaculum calidifontis (strain DSM 21063 / JCM 11548 / VA1)</name>
    <dbReference type="NCBI Taxonomy" id="410359"/>
    <lineage>
        <taxon>Archaea</taxon>
        <taxon>Thermoproteota</taxon>
        <taxon>Thermoprotei</taxon>
        <taxon>Thermoproteales</taxon>
        <taxon>Thermoproteaceae</taxon>
        <taxon>Pyrobaculum</taxon>
    </lineage>
</organism>
<accession>A3MXW6</accession>
<proteinExistence type="predicted"/>
<dbReference type="eggNOG" id="arCOG00400">
    <property type="taxonomic scope" value="Archaea"/>
</dbReference>
<dbReference type="RefSeq" id="WP_011850741.1">
    <property type="nucleotide sequence ID" value="NC_009073.1"/>
</dbReference>
<dbReference type="OrthoDB" id="31314at2157"/>
<dbReference type="SMART" id="SM01022">
    <property type="entry name" value="ASCH"/>
    <property type="match status" value="1"/>
</dbReference>
<evidence type="ECO:0000313" key="2">
    <source>
        <dbReference type="EMBL" id="ABO09483.1"/>
    </source>
</evidence>
<dbReference type="KEGG" id="pcl:Pcal_2068"/>
<reference evidence="2" key="1">
    <citation type="submission" date="2007-02" db="EMBL/GenBank/DDBJ databases">
        <title>Complete sequence of Pyrobaculum calidifontis JCM 11548.</title>
        <authorList>
            <consortium name="US DOE Joint Genome Institute"/>
            <person name="Copeland A."/>
            <person name="Lucas S."/>
            <person name="Lapidus A."/>
            <person name="Barry K."/>
            <person name="Glavina del Rio T."/>
            <person name="Dalin E."/>
            <person name="Tice H."/>
            <person name="Pitluck S."/>
            <person name="Chain P."/>
            <person name="Malfatti S."/>
            <person name="Shin M."/>
            <person name="Vergez L."/>
            <person name="Schmutz J."/>
            <person name="Larimer F."/>
            <person name="Land M."/>
            <person name="Hauser L."/>
            <person name="Kyrpides N."/>
            <person name="Mikhailova N."/>
            <person name="Cozen A.E."/>
            <person name="Fitz-Gibbon S.T."/>
            <person name="House C.H."/>
            <person name="Saltikov C."/>
            <person name="Lowe T.M."/>
            <person name="Richardson P."/>
        </authorList>
    </citation>
    <scope>NUCLEOTIDE SEQUENCE [LARGE SCALE GENOMIC DNA]</scope>
    <source>
        <strain evidence="2">JCM 11548</strain>
    </source>
</reference>